<dbReference type="Pfam" id="PF00962">
    <property type="entry name" value="A_deaminase"/>
    <property type="match status" value="1"/>
</dbReference>
<dbReference type="Gene3D" id="3.20.20.140">
    <property type="entry name" value="Metal-dependent hydrolases"/>
    <property type="match status" value="1"/>
</dbReference>
<reference evidence="8 9" key="1">
    <citation type="submission" date="2022-01" db="EMBL/GenBank/DDBJ databases">
        <title>Alkalihalobacillus sp. EGI L200015, a novel bacterium isolated from a salt lake sediment.</title>
        <authorList>
            <person name="Gao L."/>
            <person name="Fang B.-Z."/>
            <person name="Li W.-J."/>
        </authorList>
    </citation>
    <scope>NUCLEOTIDE SEQUENCE [LARGE SCALE GENOMIC DNA]</scope>
    <source>
        <strain evidence="8 9">KCTC 12718</strain>
    </source>
</reference>
<evidence type="ECO:0000256" key="1">
    <source>
        <dbReference type="ARBA" id="ARBA00001947"/>
    </source>
</evidence>
<keyword evidence="5" id="KW-0378">Hydrolase</keyword>
<dbReference type="PANTHER" id="PTHR11409">
    <property type="entry name" value="ADENOSINE DEAMINASE"/>
    <property type="match status" value="1"/>
</dbReference>
<keyword evidence="6" id="KW-0862">Zinc</keyword>
<dbReference type="RefSeq" id="WP_236331230.1">
    <property type="nucleotide sequence ID" value="NZ_JAKIJS010000001.1"/>
</dbReference>
<name>A0ABS9GYL6_9BACL</name>
<sequence>MEYNQFKSMEKRDLHVHLNGAIPKENIIKFIKEQNIVIPDGFNLNTNLQIKNPVSSLREYFLPWEVLKLLPRDYDTLCNMVEKAIEKLVSDNINYVEFRNSPFYISKLNNIPLNEAVSWLVNALLDNSIKFNIDARLILSLTRHELNDGQGIELLKAIKASNRYNVIVGVDMSGDEDVFVPKEINKFFLKAKEEYGLNITIHAGETGNFENIKWAISECNADRIGHGSAAKFSEYTLNLIKERDVCLEVCLYSNLMSGNCADLYEHPIRTFLEWDIPFVLCTDNPSVHGKLLSEEYLLFLKYFDRLDVINDMEIRTEKYSFG</sequence>
<dbReference type="Proteomes" id="UP001649381">
    <property type="component" value="Unassembled WGS sequence"/>
</dbReference>
<organism evidence="8 9">
    <name type="scientific">Pseudalkalibacillus berkeleyi</name>
    <dbReference type="NCBI Taxonomy" id="1069813"/>
    <lineage>
        <taxon>Bacteria</taxon>
        <taxon>Bacillati</taxon>
        <taxon>Bacillota</taxon>
        <taxon>Bacilli</taxon>
        <taxon>Bacillales</taxon>
        <taxon>Fictibacillaceae</taxon>
        <taxon>Pseudalkalibacillus</taxon>
    </lineage>
</organism>
<dbReference type="EMBL" id="JAKIJS010000001">
    <property type="protein sequence ID" value="MCF6136465.1"/>
    <property type="molecule type" value="Genomic_DNA"/>
</dbReference>
<evidence type="ECO:0000256" key="2">
    <source>
        <dbReference type="ARBA" id="ARBA00006676"/>
    </source>
</evidence>
<accession>A0ABS9GYL6</accession>
<protein>
    <recommendedName>
        <fullName evidence="3">adenosine deaminase</fullName>
        <ecNumber evidence="3">3.5.4.4</ecNumber>
    </recommendedName>
</protein>
<dbReference type="EC" id="3.5.4.4" evidence="3"/>
<dbReference type="PANTHER" id="PTHR11409:SF43">
    <property type="entry name" value="ADENOSINE DEAMINASE"/>
    <property type="match status" value="1"/>
</dbReference>
<evidence type="ECO:0000256" key="3">
    <source>
        <dbReference type="ARBA" id="ARBA00012784"/>
    </source>
</evidence>
<evidence type="ECO:0000256" key="4">
    <source>
        <dbReference type="ARBA" id="ARBA00022723"/>
    </source>
</evidence>
<comment type="cofactor">
    <cofactor evidence="1">
        <name>Zn(2+)</name>
        <dbReference type="ChEBI" id="CHEBI:29105"/>
    </cofactor>
</comment>
<dbReference type="InterPro" id="IPR006330">
    <property type="entry name" value="Ado/ade_deaminase"/>
</dbReference>
<proteinExistence type="inferred from homology"/>
<dbReference type="InterPro" id="IPR001365">
    <property type="entry name" value="A_deaminase_dom"/>
</dbReference>
<evidence type="ECO:0000313" key="8">
    <source>
        <dbReference type="EMBL" id="MCF6136465.1"/>
    </source>
</evidence>
<dbReference type="InterPro" id="IPR032466">
    <property type="entry name" value="Metal_Hydrolase"/>
</dbReference>
<comment type="caution">
    <text evidence="8">The sequence shown here is derived from an EMBL/GenBank/DDBJ whole genome shotgun (WGS) entry which is preliminary data.</text>
</comment>
<comment type="similarity">
    <text evidence="2">Belongs to the metallo-dependent hydrolases superfamily. Adenosine and AMP deaminases family.</text>
</comment>
<evidence type="ECO:0000313" key="9">
    <source>
        <dbReference type="Proteomes" id="UP001649381"/>
    </source>
</evidence>
<feature type="domain" description="Adenosine deaminase" evidence="7">
    <location>
        <begin position="11"/>
        <end position="297"/>
    </location>
</feature>
<evidence type="ECO:0000256" key="5">
    <source>
        <dbReference type="ARBA" id="ARBA00022801"/>
    </source>
</evidence>
<evidence type="ECO:0000256" key="6">
    <source>
        <dbReference type="ARBA" id="ARBA00022833"/>
    </source>
</evidence>
<evidence type="ECO:0000259" key="7">
    <source>
        <dbReference type="Pfam" id="PF00962"/>
    </source>
</evidence>
<keyword evidence="9" id="KW-1185">Reference proteome</keyword>
<keyword evidence="4" id="KW-0479">Metal-binding</keyword>
<gene>
    <name evidence="8" type="ORF">L2716_01900</name>
</gene>
<dbReference type="SUPFAM" id="SSF51556">
    <property type="entry name" value="Metallo-dependent hydrolases"/>
    <property type="match status" value="1"/>
</dbReference>